<dbReference type="InterPro" id="IPR011990">
    <property type="entry name" value="TPR-like_helical_dom_sf"/>
</dbReference>
<evidence type="ECO:0000313" key="4">
    <source>
        <dbReference type="EMBL" id="CAF3978018.1"/>
    </source>
</evidence>
<dbReference type="PROSITE" id="PS50280">
    <property type="entry name" value="SET"/>
    <property type="match status" value="1"/>
</dbReference>
<dbReference type="EMBL" id="CAJNOQ010009049">
    <property type="protein sequence ID" value="CAF1214067.1"/>
    <property type="molecule type" value="Genomic_DNA"/>
</dbReference>
<evidence type="ECO:0000313" key="3">
    <source>
        <dbReference type="EMBL" id="CAF1214067.1"/>
    </source>
</evidence>
<name>A0A814X7C8_9BILA</name>
<accession>A0A814X7C8</accession>
<dbReference type="Pfam" id="PF00856">
    <property type="entry name" value="SET"/>
    <property type="match status" value="1"/>
</dbReference>
<feature type="compositionally biased region" description="Acidic residues" evidence="1">
    <location>
        <begin position="24"/>
        <end position="34"/>
    </location>
</feature>
<dbReference type="Proteomes" id="UP000663829">
    <property type="component" value="Unassembled WGS sequence"/>
</dbReference>
<dbReference type="AlphaFoldDB" id="A0A814X7C8"/>
<dbReference type="PANTHER" id="PTHR47332:SF4">
    <property type="entry name" value="SET DOMAIN-CONTAINING PROTEIN 5"/>
    <property type="match status" value="1"/>
</dbReference>
<gene>
    <name evidence="3" type="ORF">GPM918_LOCUS24363</name>
    <name evidence="4" type="ORF">SRO942_LOCUS24362</name>
</gene>
<dbReference type="EMBL" id="CAJOBC010009050">
    <property type="protein sequence ID" value="CAF3978018.1"/>
    <property type="molecule type" value="Genomic_DNA"/>
</dbReference>
<keyword evidence="5" id="KW-1185">Reference proteome</keyword>
<feature type="compositionally biased region" description="Basic and acidic residues" evidence="1">
    <location>
        <begin position="35"/>
        <end position="48"/>
    </location>
</feature>
<dbReference type="Proteomes" id="UP000681722">
    <property type="component" value="Unassembled WGS sequence"/>
</dbReference>
<dbReference type="Gene3D" id="2.170.270.10">
    <property type="entry name" value="SET domain"/>
    <property type="match status" value="1"/>
</dbReference>
<feature type="non-terminal residue" evidence="3">
    <location>
        <position position="1"/>
    </location>
</feature>
<dbReference type="SMART" id="SM00317">
    <property type="entry name" value="SET"/>
    <property type="match status" value="1"/>
</dbReference>
<feature type="region of interest" description="Disordered" evidence="1">
    <location>
        <begin position="1"/>
        <end position="48"/>
    </location>
</feature>
<proteinExistence type="predicted"/>
<evidence type="ECO:0000313" key="5">
    <source>
        <dbReference type="Proteomes" id="UP000663829"/>
    </source>
</evidence>
<dbReference type="SUPFAM" id="SSF82199">
    <property type="entry name" value="SET domain"/>
    <property type="match status" value="1"/>
</dbReference>
<comment type="caution">
    <text evidence="3">The sequence shown here is derived from an EMBL/GenBank/DDBJ whole genome shotgun (WGS) entry which is preliminary data.</text>
</comment>
<protein>
    <recommendedName>
        <fullName evidence="2">SET domain-containing protein</fullName>
    </recommendedName>
</protein>
<dbReference type="OrthoDB" id="438641at2759"/>
<evidence type="ECO:0000256" key="1">
    <source>
        <dbReference type="SAM" id="MobiDB-lite"/>
    </source>
</evidence>
<dbReference type="CDD" id="cd20071">
    <property type="entry name" value="SET_SMYD"/>
    <property type="match status" value="1"/>
</dbReference>
<sequence length="392" mass="46329">ADVVGVTTRSAAKKEQAQTTADQSETETEEETDDTDNRKPLELESTTDRVLPHHLDITRLIEEQRKDPEIRKNSSKCFPVKRRPKEKIKMNNSIVRVIDDPQSDLFVIKPIDGKGLGMFAKCDIQCGTVIVCEKPLMKFPSYSSSILLEEIYNKLDLETKRRIRFLLASQTRTHPLVSICNTNSIPLAHDSKEKGLFYYISMVNHSCESNTFWIWFDYDNKQEMKLIADRRIKAGEELVCSYIERFHLRERRHEILQNTWLFKCQCDICERHEKDKKFDEQWASYSKDQDFILECDSNPPQECVEKFLKSFKFVQEHYHNSLLQMFLLHFCILLPCCILKQWYNVVKYSRKAICLGEIIYDDDYERYLIPIKEIIEAKVPKEYRTGLEKYFK</sequence>
<dbReference type="PANTHER" id="PTHR47332">
    <property type="entry name" value="SET DOMAIN-CONTAINING PROTEIN 5"/>
    <property type="match status" value="1"/>
</dbReference>
<dbReference type="InterPro" id="IPR001214">
    <property type="entry name" value="SET_dom"/>
</dbReference>
<reference evidence="3" key="1">
    <citation type="submission" date="2021-02" db="EMBL/GenBank/DDBJ databases">
        <authorList>
            <person name="Nowell W R."/>
        </authorList>
    </citation>
    <scope>NUCLEOTIDE SEQUENCE</scope>
</reference>
<evidence type="ECO:0000259" key="2">
    <source>
        <dbReference type="PROSITE" id="PS50280"/>
    </source>
</evidence>
<dbReference type="InterPro" id="IPR053185">
    <property type="entry name" value="SET_domain_protein"/>
</dbReference>
<dbReference type="InterPro" id="IPR046341">
    <property type="entry name" value="SET_dom_sf"/>
</dbReference>
<dbReference type="Gene3D" id="1.25.40.10">
    <property type="entry name" value="Tetratricopeptide repeat domain"/>
    <property type="match status" value="1"/>
</dbReference>
<organism evidence="3 5">
    <name type="scientific">Didymodactylos carnosus</name>
    <dbReference type="NCBI Taxonomy" id="1234261"/>
    <lineage>
        <taxon>Eukaryota</taxon>
        <taxon>Metazoa</taxon>
        <taxon>Spiralia</taxon>
        <taxon>Gnathifera</taxon>
        <taxon>Rotifera</taxon>
        <taxon>Eurotatoria</taxon>
        <taxon>Bdelloidea</taxon>
        <taxon>Philodinida</taxon>
        <taxon>Philodinidae</taxon>
        <taxon>Didymodactylos</taxon>
    </lineage>
</organism>
<feature type="domain" description="SET" evidence="2">
    <location>
        <begin position="104"/>
        <end position="243"/>
    </location>
</feature>